<dbReference type="RefSeq" id="WP_211698328.1">
    <property type="nucleotide sequence ID" value="NZ_CP046600.1"/>
</dbReference>
<name>A0A975JW31_9MYCO</name>
<accession>A0A975JW31</accession>
<evidence type="ECO:0000313" key="2">
    <source>
        <dbReference type="Proteomes" id="UP000682202"/>
    </source>
</evidence>
<evidence type="ECO:0000313" key="1">
    <source>
        <dbReference type="EMBL" id="QUR66759.1"/>
    </source>
</evidence>
<gene>
    <name evidence="1" type="ORF">F6B93_06305</name>
</gene>
<keyword evidence="2" id="KW-1185">Reference proteome</keyword>
<dbReference type="AlphaFoldDB" id="A0A975JW31"/>
<sequence>MTAVWVLRQRDSHDDCAAVEQLGRQWIAMSQSVTALENGSGEHQDLIAIADKEAAMSNDIQAAARSVSTPALQDQLGKWAQGTALLADIQRDSANRPTPSNPSAVEDANYYRAAVMTHEATQALLEACPNMPHRPPTD</sequence>
<proteinExistence type="predicted"/>
<dbReference type="KEGG" id="mspg:F6B93_06305"/>
<dbReference type="Proteomes" id="UP000682202">
    <property type="component" value="Chromosome"/>
</dbReference>
<protein>
    <submittedName>
        <fullName evidence="1">Uncharacterized protein</fullName>
    </submittedName>
</protein>
<reference evidence="1" key="1">
    <citation type="submission" date="2019-12" db="EMBL/GenBank/DDBJ databases">
        <title>Mycobacterium spongiae sp. nov.</title>
        <authorList>
            <person name="Stinear T."/>
        </authorList>
    </citation>
    <scope>NUCLEOTIDE SEQUENCE</scope>
    <source>
        <strain evidence="1">FSD4b-SM</strain>
    </source>
</reference>
<dbReference type="EMBL" id="CP046600">
    <property type="protein sequence ID" value="QUR66759.1"/>
    <property type="molecule type" value="Genomic_DNA"/>
</dbReference>
<organism evidence="1 2">
    <name type="scientific">Mycobacterium spongiae</name>
    <dbReference type="NCBI Taxonomy" id="886343"/>
    <lineage>
        <taxon>Bacteria</taxon>
        <taxon>Bacillati</taxon>
        <taxon>Actinomycetota</taxon>
        <taxon>Actinomycetes</taxon>
        <taxon>Mycobacteriales</taxon>
        <taxon>Mycobacteriaceae</taxon>
        <taxon>Mycobacterium</taxon>
    </lineage>
</organism>